<protein>
    <recommendedName>
        <fullName evidence="2">2-amino-4-hydroxy-6-hydroxymethyldihydropteridine diphosphokinase</fullName>
        <ecNumber evidence="2">2.7.6.3</ecNumber>
    </recommendedName>
</protein>
<reference evidence="9 10" key="1">
    <citation type="journal article" date="2011" name="Front. Microbiol.">
        <title>Genomic signatures of strain selection and enhancement in Bacillus atrophaeus var. globigii, a historical biowarfare simulant.</title>
        <authorList>
            <person name="Gibbons H.S."/>
            <person name="Broomall S.M."/>
            <person name="McNew L.A."/>
            <person name="Daligault H."/>
            <person name="Chapman C."/>
            <person name="Bruce D."/>
            <person name="Karavis M."/>
            <person name="Krepps M."/>
            <person name="McGregor P.A."/>
            <person name="Hong C."/>
            <person name="Park K.H."/>
            <person name="Akmal A."/>
            <person name="Feldman A."/>
            <person name="Lin J.S."/>
            <person name="Chang W.E."/>
            <person name="Higgs B.W."/>
            <person name="Demirev P."/>
            <person name="Lindquist J."/>
            <person name="Liem A."/>
            <person name="Fochler E."/>
            <person name="Read T.D."/>
            <person name="Tapia R."/>
            <person name="Johnson S."/>
            <person name="Bishop-Lilly K.A."/>
            <person name="Detter C."/>
            <person name="Han C."/>
            <person name="Sozhamannan S."/>
            <person name="Rosenzweig C.N."/>
            <person name="Skowronski E.W."/>
        </authorList>
    </citation>
    <scope>NUCLEOTIDE SEQUENCE [LARGE SCALE GENOMIC DNA]</scope>
    <source>
        <strain evidence="9 10">Y4G10-17</strain>
    </source>
</reference>
<dbReference type="EMBL" id="PIPO01000003">
    <property type="protein sequence ID" value="RUO32968.1"/>
    <property type="molecule type" value="Genomic_DNA"/>
</dbReference>
<keyword evidence="6" id="KW-0067">ATP-binding</keyword>
<dbReference type="GO" id="GO:0003848">
    <property type="term" value="F:2-amino-4-hydroxy-6-hydroxymethyldihydropteridine diphosphokinase activity"/>
    <property type="evidence" value="ECO:0007669"/>
    <property type="project" value="UniProtKB-EC"/>
</dbReference>
<dbReference type="GO" id="GO:0046656">
    <property type="term" value="P:folic acid biosynthetic process"/>
    <property type="evidence" value="ECO:0007669"/>
    <property type="project" value="UniProtKB-KW"/>
</dbReference>
<dbReference type="GO" id="GO:0016301">
    <property type="term" value="F:kinase activity"/>
    <property type="evidence" value="ECO:0007669"/>
    <property type="project" value="UniProtKB-KW"/>
</dbReference>
<evidence type="ECO:0000256" key="6">
    <source>
        <dbReference type="ARBA" id="ARBA00022840"/>
    </source>
</evidence>
<organism evidence="9 10">
    <name type="scientific">Aliidiomarina soli</name>
    <dbReference type="NCBI Taxonomy" id="1928574"/>
    <lineage>
        <taxon>Bacteria</taxon>
        <taxon>Pseudomonadati</taxon>
        <taxon>Pseudomonadota</taxon>
        <taxon>Gammaproteobacteria</taxon>
        <taxon>Alteromonadales</taxon>
        <taxon>Idiomarinaceae</taxon>
        <taxon>Aliidiomarina</taxon>
    </lineage>
</organism>
<evidence type="ECO:0000313" key="9">
    <source>
        <dbReference type="EMBL" id="RUO32968.1"/>
    </source>
</evidence>
<dbReference type="Proteomes" id="UP000287823">
    <property type="component" value="Unassembled WGS sequence"/>
</dbReference>
<dbReference type="PANTHER" id="PTHR43071">
    <property type="entry name" value="2-AMINO-4-HYDROXY-6-HYDROXYMETHYLDIHYDROPTERIDINE PYROPHOSPHOKINASE"/>
    <property type="match status" value="1"/>
</dbReference>
<evidence type="ECO:0000256" key="3">
    <source>
        <dbReference type="ARBA" id="ARBA00022679"/>
    </source>
</evidence>
<dbReference type="NCBIfam" id="TIGR01498">
    <property type="entry name" value="folK"/>
    <property type="match status" value="1"/>
</dbReference>
<dbReference type="RefSeq" id="WP_126798718.1">
    <property type="nucleotide sequence ID" value="NZ_PIPO01000003.1"/>
</dbReference>
<proteinExistence type="predicted"/>
<dbReference type="PANTHER" id="PTHR43071:SF2">
    <property type="entry name" value="2-AMINO-4-HYDROXY-6-HYDROXYMETHYLDIHYDROPTERIDINE PYROPHOSPHOKINASE"/>
    <property type="match status" value="1"/>
</dbReference>
<dbReference type="GO" id="GO:0046654">
    <property type="term" value="P:tetrahydrofolate biosynthetic process"/>
    <property type="evidence" value="ECO:0007669"/>
    <property type="project" value="UniProtKB-UniPathway"/>
</dbReference>
<evidence type="ECO:0000256" key="5">
    <source>
        <dbReference type="ARBA" id="ARBA00022777"/>
    </source>
</evidence>
<dbReference type="Gene3D" id="3.30.70.560">
    <property type="entry name" value="7,8-Dihydro-6-hydroxymethylpterin-pyrophosphokinase HPPK"/>
    <property type="match status" value="1"/>
</dbReference>
<dbReference type="GO" id="GO:0005524">
    <property type="term" value="F:ATP binding"/>
    <property type="evidence" value="ECO:0007669"/>
    <property type="project" value="UniProtKB-KW"/>
</dbReference>
<evidence type="ECO:0000313" key="10">
    <source>
        <dbReference type="Proteomes" id="UP000287823"/>
    </source>
</evidence>
<feature type="domain" description="7,8-dihydro-6-hydroxymethylpterin-pyrophosphokinase" evidence="8">
    <location>
        <begin position="5"/>
        <end position="133"/>
    </location>
</feature>
<evidence type="ECO:0000256" key="2">
    <source>
        <dbReference type="ARBA" id="ARBA00013253"/>
    </source>
</evidence>
<dbReference type="Pfam" id="PF01288">
    <property type="entry name" value="HPPK"/>
    <property type="match status" value="1"/>
</dbReference>
<accession>A0A432WGR3</accession>
<gene>
    <name evidence="9" type="primary">folK</name>
    <name evidence="9" type="ORF">CWE14_06895</name>
</gene>
<keyword evidence="3" id="KW-0808">Transferase</keyword>
<keyword evidence="7" id="KW-0289">Folate biosynthesis</keyword>
<name>A0A432WGR3_9GAMM</name>
<evidence type="ECO:0000256" key="1">
    <source>
        <dbReference type="ARBA" id="ARBA00005051"/>
    </source>
</evidence>
<sequence>MTEIFIGLGSNIDPERNIRAGVRRLNQYFSSLRLSSVYESEAVGFDGDNFLNLVVQARTDLAINELQQLFKDIEVEHGRALNAEKYTARTLDLDLLLYDDCVQPAKGSEQPELPRGEILFNSFVLLPLAELVPHYRHPVNQLSYLSLWQSLRDSSAQVLWPVHFDWGQRN</sequence>
<comment type="caution">
    <text evidence="9">The sequence shown here is derived from an EMBL/GenBank/DDBJ whole genome shotgun (WGS) entry which is preliminary data.</text>
</comment>
<evidence type="ECO:0000256" key="4">
    <source>
        <dbReference type="ARBA" id="ARBA00022741"/>
    </source>
</evidence>
<dbReference type="AlphaFoldDB" id="A0A432WGR3"/>
<comment type="pathway">
    <text evidence="1">Cofactor biosynthesis; tetrahydrofolate biosynthesis; 2-amino-4-hydroxy-6-hydroxymethyl-7,8-dihydropteridine diphosphate from 7,8-dihydroneopterin triphosphate: step 4/4.</text>
</comment>
<dbReference type="UniPathway" id="UPA00077">
    <property type="reaction ID" value="UER00155"/>
</dbReference>
<dbReference type="EC" id="2.7.6.3" evidence="2"/>
<evidence type="ECO:0000259" key="8">
    <source>
        <dbReference type="Pfam" id="PF01288"/>
    </source>
</evidence>
<keyword evidence="10" id="KW-1185">Reference proteome</keyword>
<dbReference type="SUPFAM" id="SSF55083">
    <property type="entry name" value="6-hydroxymethyl-7,8-dihydropterin pyrophosphokinase, HPPK"/>
    <property type="match status" value="1"/>
</dbReference>
<dbReference type="InterPro" id="IPR035907">
    <property type="entry name" value="Hppk_sf"/>
</dbReference>
<keyword evidence="5 9" id="KW-0418">Kinase</keyword>
<keyword evidence="4" id="KW-0547">Nucleotide-binding</keyword>
<dbReference type="InterPro" id="IPR000550">
    <property type="entry name" value="Hppk"/>
</dbReference>
<evidence type="ECO:0000256" key="7">
    <source>
        <dbReference type="ARBA" id="ARBA00022909"/>
    </source>
</evidence>